<sequence length="268" mass="28711">MRAIYADEDEDDVFDLRDERPLSRARRRLPWLRMTLFSGLCIAALAYLAQQDLAEQRSGGQTAIPATILVAPPPAWAPLVPARTAYGLDKTLDPVIAEARQHSGGGREDTLIVGALGEQRYVRVVFSHGIPPTPRSFYVDIVRRAAEAGLSVERNAQTAMLPTKFGPVESAAVTLAGSSEQNCQAFRFHDGEAAFGFQGWLCGSDTVDIHRLACFIDGVTLSGASDPALTALFARAGRAPPEECATNARTASIGAKASKAPSGRTFAR</sequence>
<comment type="caution">
    <text evidence="2">The sequence shown here is derived from an EMBL/GenBank/DDBJ whole genome shotgun (WGS) entry which is preliminary data.</text>
</comment>
<reference evidence="2 3" key="1">
    <citation type="journal article" date="2019" name="Microorganisms">
        <title>Genome Insights into the Novel Species Microvirga brassicacearum, a Rapeseed Endophyte with Biotechnological Potential.</title>
        <authorList>
            <person name="Jimenez-Gomez A."/>
            <person name="Saati-Santamaria Z."/>
            <person name="Igual J.M."/>
            <person name="Rivas R."/>
            <person name="Mateos P.F."/>
            <person name="Garcia-Fraile P."/>
        </authorList>
    </citation>
    <scope>NUCLEOTIDE SEQUENCE [LARGE SCALE GENOMIC DNA]</scope>
    <source>
        <strain evidence="2 3">CDVBN77</strain>
    </source>
</reference>
<feature type="transmembrane region" description="Helical" evidence="1">
    <location>
        <begin position="30"/>
        <end position="49"/>
    </location>
</feature>
<accession>A0A5N3P9V3</accession>
<evidence type="ECO:0000313" key="2">
    <source>
        <dbReference type="EMBL" id="KAB0266532.1"/>
    </source>
</evidence>
<keyword evidence="1" id="KW-0472">Membrane</keyword>
<proteinExistence type="predicted"/>
<keyword evidence="3" id="KW-1185">Reference proteome</keyword>
<keyword evidence="1" id="KW-1133">Transmembrane helix</keyword>
<name>A0A5N3P9V3_9HYPH</name>
<organism evidence="2 3">
    <name type="scientific">Microvirga brassicacearum</name>
    <dbReference type="NCBI Taxonomy" id="2580413"/>
    <lineage>
        <taxon>Bacteria</taxon>
        <taxon>Pseudomonadati</taxon>
        <taxon>Pseudomonadota</taxon>
        <taxon>Alphaproteobacteria</taxon>
        <taxon>Hyphomicrobiales</taxon>
        <taxon>Methylobacteriaceae</taxon>
        <taxon>Microvirga</taxon>
    </lineage>
</organism>
<protein>
    <submittedName>
        <fullName evidence="2">Uncharacterized protein</fullName>
    </submittedName>
</protein>
<dbReference type="EMBL" id="VCMV01000021">
    <property type="protein sequence ID" value="KAB0266532.1"/>
    <property type="molecule type" value="Genomic_DNA"/>
</dbReference>
<evidence type="ECO:0000313" key="3">
    <source>
        <dbReference type="Proteomes" id="UP000325684"/>
    </source>
</evidence>
<keyword evidence="1" id="KW-0812">Transmembrane</keyword>
<gene>
    <name evidence="2" type="ORF">FEZ63_14335</name>
</gene>
<evidence type="ECO:0000256" key="1">
    <source>
        <dbReference type="SAM" id="Phobius"/>
    </source>
</evidence>
<dbReference type="AlphaFoldDB" id="A0A5N3P9V3"/>
<dbReference type="RefSeq" id="WP_150945575.1">
    <property type="nucleotide sequence ID" value="NZ_VCMV01000021.1"/>
</dbReference>
<dbReference type="OrthoDB" id="8452157at2"/>
<dbReference type="Proteomes" id="UP000325684">
    <property type="component" value="Unassembled WGS sequence"/>
</dbReference>